<reference evidence="5" key="1">
    <citation type="submission" date="2022-03" db="EMBL/GenBank/DDBJ databases">
        <authorList>
            <person name="Martin C."/>
        </authorList>
    </citation>
    <scope>NUCLEOTIDE SEQUENCE</scope>
</reference>
<dbReference type="AlphaFoldDB" id="A0A8S4Q454"/>
<dbReference type="InterPro" id="IPR006176">
    <property type="entry name" value="3-OHacyl-CoA_DH_NAD-bd"/>
</dbReference>
<comment type="caution">
    <text evidence="5">The sequence shown here is derived from an EMBL/GenBank/DDBJ whole genome shotgun (WGS) entry which is preliminary data.</text>
</comment>
<dbReference type="Gene3D" id="3.40.50.720">
    <property type="entry name" value="NAD(P)-binding Rossmann-like Domain"/>
    <property type="match status" value="2"/>
</dbReference>
<dbReference type="InterPro" id="IPR006108">
    <property type="entry name" value="3HC_DH_C"/>
</dbReference>
<gene>
    <name evidence="5" type="ORF">OFUS_LOCUS22787</name>
</gene>
<evidence type="ECO:0000256" key="1">
    <source>
        <dbReference type="ARBA" id="ARBA00009463"/>
    </source>
</evidence>
<dbReference type="GO" id="GO:0050104">
    <property type="term" value="F:L-gulonate 3-dehydrogenase activity"/>
    <property type="evidence" value="ECO:0007669"/>
    <property type="project" value="TreeGrafter"/>
</dbReference>
<dbReference type="Pfam" id="PF02737">
    <property type="entry name" value="3HCDH_N"/>
    <property type="match status" value="2"/>
</dbReference>
<dbReference type="OrthoDB" id="2021159at2759"/>
<evidence type="ECO:0000313" key="5">
    <source>
        <dbReference type="EMBL" id="CAH1798672.1"/>
    </source>
</evidence>
<dbReference type="PANTHER" id="PTHR48075:SF1">
    <property type="entry name" value="LAMBDA-CRYSTALLIN HOMOLOG"/>
    <property type="match status" value="1"/>
</dbReference>
<dbReference type="SUPFAM" id="SSF51735">
    <property type="entry name" value="NAD(P)-binding Rossmann-fold domains"/>
    <property type="match status" value="2"/>
</dbReference>
<dbReference type="EMBL" id="CAIIXF020000011">
    <property type="protein sequence ID" value="CAH1798672.1"/>
    <property type="molecule type" value="Genomic_DNA"/>
</dbReference>
<dbReference type="PANTHER" id="PTHR48075">
    <property type="entry name" value="3-HYDROXYACYL-COA DEHYDROGENASE FAMILY PROTEIN"/>
    <property type="match status" value="1"/>
</dbReference>
<keyword evidence="2" id="KW-0560">Oxidoreductase</keyword>
<evidence type="ECO:0008006" key="7">
    <source>
        <dbReference type="Google" id="ProtNLM"/>
    </source>
</evidence>
<dbReference type="InterPro" id="IPR006180">
    <property type="entry name" value="3-OHacyl-CoA_DH_CS"/>
</dbReference>
<feature type="domain" description="3-hydroxyacyl-CoA dehydrogenase C-terminal" evidence="3">
    <location>
        <begin position="274"/>
        <end position="326"/>
    </location>
</feature>
<evidence type="ECO:0000256" key="2">
    <source>
        <dbReference type="ARBA" id="ARBA00023002"/>
    </source>
</evidence>
<dbReference type="GO" id="GO:0070403">
    <property type="term" value="F:NAD+ binding"/>
    <property type="evidence" value="ECO:0007669"/>
    <property type="project" value="InterPro"/>
</dbReference>
<protein>
    <recommendedName>
        <fullName evidence="7">Lambda-crystallin</fullName>
    </recommendedName>
</protein>
<evidence type="ECO:0000259" key="3">
    <source>
        <dbReference type="Pfam" id="PF00725"/>
    </source>
</evidence>
<dbReference type="Proteomes" id="UP000749559">
    <property type="component" value="Unassembled WGS sequence"/>
</dbReference>
<dbReference type="SUPFAM" id="SSF48179">
    <property type="entry name" value="6-phosphogluconate dehydrogenase C-terminal domain-like"/>
    <property type="match status" value="1"/>
</dbReference>
<accession>A0A8S4Q454</accession>
<dbReference type="PROSITE" id="PS00067">
    <property type="entry name" value="3HCDH"/>
    <property type="match status" value="1"/>
</dbReference>
<comment type="similarity">
    <text evidence="1">Belongs to the 3-hydroxyacyl-CoA dehydrogenase family.</text>
</comment>
<organism evidence="5 6">
    <name type="scientific">Owenia fusiformis</name>
    <name type="common">Polychaete worm</name>
    <dbReference type="NCBI Taxonomy" id="6347"/>
    <lineage>
        <taxon>Eukaryota</taxon>
        <taxon>Metazoa</taxon>
        <taxon>Spiralia</taxon>
        <taxon>Lophotrochozoa</taxon>
        <taxon>Annelida</taxon>
        <taxon>Polychaeta</taxon>
        <taxon>Sedentaria</taxon>
        <taxon>Canalipalpata</taxon>
        <taxon>Sabellida</taxon>
        <taxon>Oweniida</taxon>
        <taxon>Oweniidae</taxon>
        <taxon>Owenia</taxon>
    </lineage>
</organism>
<dbReference type="InterPro" id="IPR036291">
    <property type="entry name" value="NAD(P)-bd_dom_sf"/>
</dbReference>
<dbReference type="InterPro" id="IPR013328">
    <property type="entry name" value="6PGD_dom2"/>
</dbReference>
<dbReference type="FunFam" id="3.40.50.720:FF:000356">
    <property type="entry name" value="Lambda-crystallin homolog"/>
    <property type="match status" value="1"/>
</dbReference>
<dbReference type="GO" id="GO:0006631">
    <property type="term" value="P:fatty acid metabolic process"/>
    <property type="evidence" value="ECO:0007669"/>
    <property type="project" value="InterPro"/>
</dbReference>
<evidence type="ECO:0000313" key="6">
    <source>
        <dbReference type="Proteomes" id="UP000749559"/>
    </source>
</evidence>
<sequence>FHPFRDHLLFWKAADCTKKMSRDEKIAIIGSGLIGRSWAMLFASVGYKVCIYDILSEQIDSALKEILVQLKKLEESGLLRGKISAVEQHKLITGCTDFKECVAGAKHVQECVPESIELKRKVFEQLDAVADDKMVLCSSTSTMPASSFTEHLTHRAQCIVAHPTNPPFYCPLTELVPSPWTYPHVTKNTREILEEIGQSVVLLNKEKFGFALNRLQWGMMSEIWRLVQTNPPYYAPLVEVVPAPWTNGVVISNTKSLLEEIGQTPVVLKKEVLGFVLNRIQYALLNECWRLVQDGTISVEDVDKVMSDGLGMRYAFMGPLETAYLNADGWKSYSERYADTIFNVAQDFGPTPRMEGETLEIVHNDLASRIPLDKLNERRAWRDARLAGLAKLKKEMNEK</sequence>
<dbReference type="InterPro" id="IPR008927">
    <property type="entry name" value="6-PGluconate_DH-like_C_sf"/>
</dbReference>
<proteinExistence type="inferred from homology"/>
<keyword evidence="6" id="KW-1185">Reference proteome</keyword>
<dbReference type="Gene3D" id="1.10.1040.10">
    <property type="entry name" value="N-(1-d-carboxylethyl)-l-norvaline Dehydrogenase, domain 2"/>
    <property type="match status" value="1"/>
</dbReference>
<feature type="non-terminal residue" evidence="5">
    <location>
        <position position="1"/>
    </location>
</feature>
<feature type="domain" description="3-hydroxyacyl-CoA dehydrogenase NAD binding" evidence="4">
    <location>
        <begin position="25"/>
        <end position="204"/>
    </location>
</feature>
<name>A0A8S4Q454_OWEFU</name>
<dbReference type="Pfam" id="PF00725">
    <property type="entry name" value="3HCDH"/>
    <property type="match status" value="1"/>
</dbReference>
<feature type="domain" description="3-hydroxyacyl-CoA dehydrogenase NAD binding" evidence="4">
    <location>
        <begin position="229"/>
        <end position="270"/>
    </location>
</feature>
<evidence type="ECO:0000259" key="4">
    <source>
        <dbReference type="Pfam" id="PF02737"/>
    </source>
</evidence>